<evidence type="ECO:0000313" key="1">
    <source>
        <dbReference type="EMBL" id="ESW13497.1"/>
    </source>
</evidence>
<organism evidence="1 2">
    <name type="scientific">Phaseolus vulgaris</name>
    <name type="common">Kidney bean</name>
    <name type="synonym">French bean</name>
    <dbReference type="NCBI Taxonomy" id="3885"/>
    <lineage>
        <taxon>Eukaryota</taxon>
        <taxon>Viridiplantae</taxon>
        <taxon>Streptophyta</taxon>
        <taxon>Embryophyta</taxon>
        <taxon>Tracheophyta</taxon>
        <taxon>Spermatophyta</taxon>
        <taxon>Magnoliopsida</taxon>
        <taxon>eudicotyledons</taxon>
        <taxon>Gunneridae</taxon>
        <taxon>Pentapetalae</taxon>
        <taxon>rosids</taxon>
        <taxon>fabids</taxon>
        <taxon>Fabales</taxon>
        <taxon>Fabaceae</taxon>
        <taxon>Papilionoideae</taxon>
        <taxon>50 kb inversion clade</taxon>
        <taxon>NPAAA clade</taxon>
        <taxon>indigoferoid/millettioid clade</taxon>
        <taxon>Phaseoleae</taxon>
        <taxon>Phaseolus</taxon>
    </lineage>
</organism>
<name>V7B6G0_PHAVU</name>
<reference evidence="2" key="1">
    <citation type="journal article" date="2014" name="Nat. Genet.">
        <title>A reference genome for common bean and genome-wide analysis of dual domestications.</title>
        <authorList>
            <person name="Schmutz J."/>
            <person name="McClean P.E."/>
            <person name="Mamidi S."/>
            <person name="Wu G.A."/>
            <person name="Cannon S.B."/>
            <person name="Grimwood J."/>
            <person name="Jenkins J."/>
            <person name="Shu S."/>
            <person name="Song Q."/>
            <person name="Chavarro C."/>
            <person name="Torres-Torres M."/>
            <person name="Geffroy V."/>
            <person name="Moghaddam S.M."/>
            <person name="Gao D."/>
            <person name="Abernathy B."/>
            <person name="Barry K."/>
            <person name="Blair M."/>
            <person name="Brick M.A."/>
            <person name="Chovatia M."/>
            <person name="Gepts P."/>
            <person name="Goodstein D.M."/>
            <person name="Gonzales M."/>
            <person name="Hellsten U."/>
            <person name="Hyten D.L."/>
            <person name="Jia G."/>
            <person name="Kelly J.D."/>
            <person name="Kudrna D."/>
            <person name="Lee R."/>
            <person name="Richard M.M."/>
            <person name="Miklas P.N."/>
            <person name="Osorno J.M."/>
            <person name="Rodrigues J."/>
            <person name="Thareau V."/>
            <person name="Urrea C.A."/>
            <person name="Wang M."/>
            <person name="Yu Y."/>
            <person name="Zhang M."/>
            <person name="Wing R.A."/>
            <person name="Cregan P.B."/>
            <person name="Rokhsar D.S."/>
            <person name="Jackson S.A."/>
        </authorList>
    </citation>
    <scope>NUCLEOTIDE SEQUENCE [LARGE SCALE GENOMIC DNA]</scope>
    <source>
        <strain evidence="2">cv. G19833</strain>
    </source>
</reference>
<dbReference type="Gramene" id="ESW13497">
    <property type="protein sequence ID" value="ESW13497"/>
    <property type="gene ID" value="PHAVU_008G201500g"/>
</dbReference>
<dbReference type="Proteomes" id="UP000000226">
    <property type="component" value="Chromosome 8"/>
</dbReference>
<dbReference type="SMR" id="V7B6G0"/>
<accession>V7B6G0</accession>
<dbReference type="EMBL" id="CM002295">
    <property type="protein sequence ID" value="ESW13497.1"/>
    <property type="molecule type" value="Genomic_DNA"/>
</dbReference>
<gene>
    <name evidence="1" type="ORF">PHAVU_008G201500g</name>
</gene>
<proteinExistence type="predicted"/>
<protein>
    <submittedName>
        <fullName evidence="1">Uncharacterized protein</fullName>
    </submittedName>
</protein>
<sequence>MNVHMKVFMKMAETCTLREGQTKIQSHFLSEEEAWFLLQNVDEWKTTLNRLRGLRATLKRSESMIILVNS</sequence>
<dbReference type="AlphaFoldDB" id="V7B6G0"/>
<keyword evidence="2" id="KW-1185">Reference proteome</keyword>
<evidence type="ECO:0000313" key="2">
    <source>
        <dbReference type="Proteomes" id="UP000000226"/>
    </source>
</evidence>